<proteinExistence type="predicted"/>
<dbReference type="AlphaFoldDB" id="A0ABD0UX68"/>
<feature type="transmembrane region" description="Helical" evidence="1">
    <location>
        <begin position="192"/>
        <end position="212"/>
    </location>
</feature>
<dbReference type="Proteomes" id="UP001552299">
    <property type="component" value="Unassembled WGS sequence"/>
</dbReference>
<keyword evidence="3" id="KW-1185">Reference proteome</keyword>
<accession>A0ABD0UX68</accession>
<keyword evidence="1" id="KW-0472">Membrane</keyword>
<evidence type="ECO:0000313" key="3">
    <source>
        <dbReference type="Proteomes" id="UP001552299"/>
    </source>
</evidence>
<evidence type="ECO:0000256" key="1">
    <source>
        <dbReference type="SAM" id="Phobius"/>
    </source>
</evidence>
<keyword evidence="1" id="KW-0812">Transmembrane</keyword>
<protein>
    <submittedName>
        <fullName evidence="2">Uncharacterized protein</fullName>
    </submittedName>
</protein>
<sequence>MLTKLQETSGYQVTLSVNNQMTARMAAREVATNCGIAMGMPLTTNYRQDELYWLIWGTSLDTCQFTYMGILGIGYVMLKGRVSPTMSKPTRSLSEFQVLFVSASVVFKCMGDPNVDHGFYYDDQGRVDVLHSPFFDVAFENDTTADEYVERILYQLTLAIEDQLPASRWCLVSRRPSPPNPATSPATSTRGIPLLLVASLLHFIFAACFTYNNSVLLSVLVFCLQPQCFVYYPASYLLTANGVPRRKGPFGAMAHSVRCDKRHFEHDANYTRIIK</sequence>
<organism evidence="2 3">
    <name type="scientific">Dendrobium thyrsiflorum</name>
    <name type="common">Pinecone-like raceme dendrobium</name>
    <name type="synonym">Orchid</name>
    <dbReference type="NCBI Taxonomy" id="117978"/>
    <lineage>
        <taxon>Eukaryota</taxon>
        <taxon>Viridiplantae</taxon>
        <taxon>Streptophyta</taxon>
        <taxon>Embryophyta</taxon>
        <taxon>Tracheophyta</taxon>
        <taxon>Spermatophyta</taxon>
        <taxon>Magnoliopsida</taxon>
        <taxon>Liliopsida</taxon>
        <taxon>Asparagales</taxon>
        <taxon>Orchidaceae</taxon>
        <taxon>Epidendroideae</taxon>
        <taxon>Malaxideae</taxon>
        <taxon>Dendrobiinae</taxon>
        <taxon>Dendrobium</taxon>
    </lineage>
</organism>
<gene>
    <name evidence="2" type="ORF">M5K25_012283</name>
</gene>
<comment type="caution">
    <text evidence="2">The sequence shown here is derived from an EMBL/GenBank/DDBJ whole genome shotgun (WGS) entry which is preliminary data.</text>
</comment>
<reference evidence="2 3" key="1">
    <citation type="journal article" date="2024" name="Plant Biotechnol. J.">
        <title>Dendrobium thyrsiflorum genome and its molecular insights into genes involved in important horticultural traits.</title>
        <authorList>
            <person name="Chen B."/>
            <person name="Wang J.Y."/>
            <person name="Zheng P.J."/>
            <person name="Li K.L."/>
            <person name="Liang Y.M."/>
            <person name="Chen X.F."/>
            <person name="Zhang C."/>
            <person name="Zhao X."/>
            <person name="He X."/>
            <person name="Zhang G.Q."/>
            <person name="Liu Z.J."/>
            <person name="Xu Q."/>
        </authorList>
    </citation>
    <scope>NUCLEOTIDE SEQUENCE [LARGE SCALE GENOMIC DNA]</scope>
    <source>
        <strain evidence="2">GZMU011</strain>
    </source>
</reference>
<dbReference type="EMBL" id="JANQDX010000010">
    <property type="protein sequence ID" value="KAL0917234.1"/>
    <property type="molecule type" value="Genomic_DNA"/>
</dbReference>
<name>A0ABD0UX68_DENTH</name>
<keyword evidence="1" id="KW-1133">Transmembrane helix</keyword>
<evidence type="ECO:0000313" key="2">
    <source>
        <dbReference type="EMBL" id="KAL0917234.1"/>
    </source>
</evidence>